<dbReference type="RefSeq" id="WP_185244315.1">
    <property type="nucleotide sequence ID" value="NZ_AP023213.1"/>
</dbReference>
<sequence length="130" mass="15227">MWFLAQGASPDLKGQVESADELGQQGARNMLKSIRKRWETRKRYRRFSDMSDWQVAVLGIFGFLVAGYLSFALARVIPDYLRTANNLPLYRWGWRGWLLSAILVVQGLISWAWGTIAWRCNDIIRDRWFK</sequence>
<dbReference type="KEGG" id="gbn:GEOBRER4_07780"/>
<keyword evidence="1" id="KW-0472">Membrane</keyword>
<accession>A0A6S6LXL5</accession>
<proteinExistence type="predicted"/>
<keyword evidence="3" id="KW-1185">Reference proteome</keyword>
<feature type="transmembrane region" description="Helical" evidence="1">
    <location>
        <begin position="97"/>
        <end position="118"/>
    </location>
</feature>
<keyword evidence="1" id="KW-0812">Transmembrane</keyword>
<keyword evidence="1" id="KW-1133">Transmembrane helix</keyword>
<reference evidence="2 3" key="1">
    <citation type="submission" date="2020-06" db="EMBL/GenBank/DDBJ databases">
        <title>Interaction of electrochemicaly active bacteria, Geobacter bremensis R4 on different carbon anode.</title>
        <authorList>
            <person name="Meng L."/>
            <person name="Yoshida N."/>
        </authorList>
    </citation>
    <scope>NUCLEOTIDE SEQUENCE [LARGE SCALE GENOMIC DNA]</scope>
    <source>
        <strain evidence="2 3">R4</strain>
    </source>
</reference>
<dbReference type="AlphaFoldDB" id="A0A6S6LXL5"/>
<evidence type="ECO:0000313" key="3">
    <source>
        <dbReference type="Proteomes" id="UP000515472"/>
    </source>
</evidence>
<dbReference type="Proteomes" id="UP000515472">
    <property type="component" value="Chromosome"/>
</dbReference>
<dbReference type="EMBL" id="AP023213">
    <property type="protein sequence ID" value="BCG46028.1"/>
    <property type="molecule type" value="Genomic_DNA"/>
</dbReference>
<evidence type="ECO:0000256" key="1">
    <source>
        <dbReference type="SAM" id="Phobius"/>
    </source>
</evidence>
<organism evidence="2 3">
    <name type="scientific">Citrifermentans bremense</name>
    <dbReference type="NCBI Taxonomy" id="60035"/>
    <lineage>
        <taxon>Bacteria</taxon>
        <taxon>Pseudomonadati</taxon>
        <taxon>Thermodesulfobacteriota</taxon>
        <taxon>Desulfuromonadia</taxon>
        <taxon>Geobacterales</taxon>
        <taxon>Geobacteraceae</taxon>
        <taxon>Citrifermentans</taxon>
    </lineage>
</organism>
<evidence type="ECO:0000313" key="2">
    <source>
        <dbReference type="EMBL" id="BCG46028.1"/>
    </source>
</evidence>
<feature type="transmembrane region" description="Helical" evidence="1">
    <location>
        <begin position="55"/>
        <end position="77"/>
    </location>
</feature>
<gene>
    <name evidence="2" type="ORF">GEOBRER4_07780</name>
</gene>
<protein>
    <submittedName>
        <fullName evidence="2">Uncharacterized protein</fullName>
    </submittedName>
</protein>
<name>A0A6S6LXL5_9BACT</name>